<comment type="similarity">
    <text evidence="1">Belongs to the short-chain dehydrogenases/reductases (SDR) family.</text>
</comment>
<dbReference type="PRINTS" id="PR00080">
    <property type="entry name" value="SDRFAMILY"/>
</dbReference>
<dbReference type="KEGG" id="eke:EK0264_13620"/>
<gene>
    <name evidence="3" type="ORF">EK0264_13620</name>
</gene>
<protein>
    <submittedName>
        <fullName evidence="3">SDR family oxidoreductase</fullName>
    </submittedName>
</protein>
<organism evidence="3 4">
    <name type="scientific">Epidermidibacterium keratini</name>
    <dbReference type="NCBI Taxonomy" id="1891644"/>
    <lineage>
        <taxon>Bacteria</taxon>
        <taxon>Bacillati</taxon>
        <taxon>Actinomycetota</taxon>
        <taxon>Actinomycetes</taxon>
        <taxon>Sporichthyales</taxon>
        <taxon>Sporichthyaceae</taxon>
        <taxon>Epidermidibacterium</taxon>
    </lineage>
</organism>
<evidence type="ECO:0000256" key="1">
    <source>
        <dbReference type="ARBA" id="ARBA00006484"/>
    </source>
</evidence>
<name>A0A7L4YPL9_9ACTN</name>
<dbReference type="EMBL" id="CP047156">
    <property type="protein sequence ID" value="QHC01225.1"/>
    <property type="molecule type" value="Genomic_DNA"/>
</dbReference>
<accession>A0A7L4YPL9</accession>
<dbReference type="Proteomes" id="UP000463857">
    <property type="component" value="Chromosome"/>
</dbReference>
<evidence type="ECO:0000313" key="3">
    <source>
        <dbReference type="EMBL" id="QHC01225.1"/>
    </source>
</evidence>
<dbReference type="OrthoDB" id="3210335at2"/>
<dbReference type="AlphaFoldDB" id="A0A7L4YPL9"/>
<evidence type="ECO:0000259" key="2">
    <source>
        <dbReference type="SMART" id="SM00822"/>
    </source>
</evidence>
<dbReference type="Gene3D" id="3.40.50.720">
    <property type="entry name" value="NAD(P)-binding Rossmann-like Domain"/>
    <property type="match status" value="1"/>
</dbReference>
<keyword evidence="4" id="KW-1185">Reference proteome</keyword>
<dbReference type="GO" id="GO:0016616">
    <property type="term" value="F:oxidoreductase activity, acting on the CH-OH group of donors, NAD or NADP as acceptor"/>
    <property type="evidence" value="ECO:0007669"/>
    <property type="project" value="TreeGrafter"/>
</dbReference>
<dbReference type="Pfam" id="PF13561">
    <property type="entry name" value="adh_short_C2"/>
    <property type="match status" value="1"/>
</dbReference>
<dbReference type="InParanoid" id="A0A7L4YPL9"/>
<dbReference type="PANTHER" id="PTHR42760:SF40">
    <property type="entry name" value="3-OXOACYL-[ACYL-CARRIER-PROTEIN] REDUCTASE, CHLOROPLASTIC"/>
    <property type="match status" value="1"/>
</dbReference>
<dbReference type="InterPro" id="IPR002347">
    <property type="entry name" value="SDR_fam"/>
</dbReference>
<dbReference type="PROSITE" id="PS00061">
    <property type="entry name" value="ADH_SHORT"/>
    <property type="match status" value="1"/>
</dbReference>
<dbReference type="SMART" id="SM00822">
    <property type="entry name" value="PKS_KR"/>
    <property type="match status" value="1"/>
</dbReference>
<dbReference type="CDD" id="cd05233">
    <property type="entry name" value="SDR_c"/>
    <property type="match status" value="1"/>
</dbReference>
<dbReference type="InterPro" id="IPR057326">
    <property type="entry name" value="KR_dom"/>
</dbReference>
<feature type="domain" description="Ketoreductase" evidence="2">
    <location>
        <begin position="3"/>
        <end position="176"/>
    </location>
</feature>
<dbReference type="RefSeq" id="WP_159546362.1">
    <property type="nucleotide sequence ID" value="NZ_CP047156.1"/>
</dbReference>
<dbReference type="PANTHER" id="PTHR42760">
    <property type="entry name" value="SHORT-CHAIN DEHYDROGENASES/REDUCTASES FAMILY MEMBER"/>
    <property type="match status" value="1"/>
</dbReference>
<proteinExistence type="inferred from homology"/>
<dbReference type="InterPro" id="IPR036291">
    <property type="entry name" value="NAD(P)-bd_dom_sf"/>
</dbReference>
<dbReference type="InterPro" id="IPR020904">
    <property type="entry name" value="Sc_DH/Rdtase_CS"/>
</dbReference>
<dbReference type="SUPFAM" id="SSF51735">
    <property type="entry name" value="NAD(P)-binding Rossmann-fold domains"/>
    <property type="match status" value="1"/>
</dbReference>
<reference evidence="3 4" key="1">
    <citation type="journal article" date="2018" name="Int. J. Syst. Evol. Microbiol.">
        <title>Epidermidibacterium keratini gen. nov., sp. nov., a member of the family Sporichthyaceae, isolated from keratin epidermis.</title>
        <authorList>
            <person name="Lee D.G."/>
            <person name="Trujillo M.E."/>
            <person name="Kang S."/>
            <person name="Nam J.J."/>
            <person name="Kim Y.J."/>
        </authorList>
    </citation>
    <scope>NUCLEOTIDE SEQUENCE [LARGE SCALE GENOMIC DNA]</scope>
    <source>
        <strain evidence="3 4">EPI-7</strain>
    </source>
</reference>
<evidence type="ECO:0000313" key="4">
    <source>
        <dbReference type="Proteomes" id="UP000463857"/>
    </source>
</evidence>
<dbReference type="GO" id="GO:0030497">
    <property type="term" value="P:fatty acid elongation"/>
    <property type="evidence" value="ECO:0007669"/>
    <property type="project" value="TreeGrafter"/>
</dbReference>
<sequence>MTRNVVVTGGGTGIGLAIAHWFAESGDDVWIVGRRPDVLATVESERIIGVAGDLSEPDGVRTVAEQLPDRIGVLVNNAGGNTDFDNDRAADDDPLEATTRSWRANLDANVLTAVLATTALRDRIDNPGRIINLSSIAARAGAGSYGAAKAAIDSWTVALAHELGQRAITVNSVAPGLIEQTEFFRGQLSDERRESLVEQTSTGRAGVPADIAATVGFLASAGASHITGQVIHVNGGALTH</sequence>
<dbReference type="PRINTS" id="PR00081">
    <property type="entry name" value="GDHRDH"/>
</dbReference>